<evidence type="ECO:0000313" key="2">
    <source>
        <dbReference type="EMBL" id="EJK61611.1"/>
    </source>
</evidence>
<evidence type="ECO:0000256" key="1">
    <source>
        <dbReference type="SAM" id="SignalP"/>
    </source>
</evidence>
<accession>K0SKY9</accession>
<dbReference type="EMBL" id="AGNL01019749">
    <property type="protein sequence ID" value="EJK61611.1"/>
    <property type="molecule type" value="Genomic_DNA"/>
</dbReference>
<feature type="chain" id="PRO_5003837878" evidence="1">
    <location>
        <begin position="20"/>
        <end position="47"/>
    </location>
</feature>
<reference evidence="2 3" key="1">
    <citation type="journal article" date="2012" name="Genome Biol.">
        <title>Genome and low-iron response of an oceanic diatom adapted to chronic iron limitation.</title>
        <authorList>
            <person name="Lommer M."/>
            <person name="Specht M."/>
            <person name="Roy A.S."/>
            <person name="Kraemer L."/>
            <person name="Andreson R."/>
            <person name="Gutowska M.A."/>
            <person name="Wolf J."/>
            <person name="Bergner S.V."/>
            <person name="Schilhabel M.B."/>
            <person name="Klostermeier U.C."/>
            <person name="Beiko R.G."/>
            <person name="Rosenstiel P."/>
            <person name="Hippler M."/>
            <person name="Laroche J."/>
        </authorList>
    </citation>
    <scope>NUCLEOTIDE SEQUENCE [LARGE SCALE GENOMIC DNA]</scope>
    <source>
        <strain evidence="2 3">CCMP1005</strain>
    </source>
</reference>
<gene>
    <name evidence="2" type="ORF">THAOC_17869</name>
</gene>
<evidence type="ECO:0000313" key="3">
    <source>
        <dbReference type="Proteomes" id="UP000266841"/>
    </source>
</evidence>
<sequence>MKLLKAIIIAMGMSSTASANTNTQKGIRAMILANKELASVQMRSLMA</sequence>
<feature type="signal peptide" evidence="1">
    <location>
        <begin position="1"/>
        <end position="19"/>
    </location>
</feature>
<keyword evidence="3" id="KW-1185">Reference proteome</keyword>
<proteinExistence type="predicted"/>
<keyword evidence="1" id="KW-0732">Signal</keyword>
<feature type="non-terminal residue" evidence="2">
    <location>
        <position position="47"/>
    </location>
</feature>
<organism evidence="2 3">
    <name type="scientific">Thalassiosira oceanica</name>
    <name type="common">Marine diatom</name>
    <dbReference type="NCBI Taxonomy" id="159749"/>
    <lineage>
        <taxon>Eukaryota</taxon>
        <taxon>Sar</taxon>
        <taxon>Stramenopiles</taxon>
        <taxon>Ochrophyta</taxon>
        <taxon>Bacillariophyta</taxon>
        <taxon>Coscinodiscophyceae</taxon>
        <taxon>Thalassiosirophycidae</taxon>
        <taxon>Thalassiosirales</taxon>
        <taxon>Thalassiosiraceae</taxon>
        <taxon>Thalassiosira</taxon>
    </lineage>
</organism>
<comment type="caution">
    <text evidence="2">The sequence shown here is derived from an EMBL/GenBank/DDBJ whole genome shotgun (WGS) entry which is preliminary data.</text>
</comment>
<protein>
    <submittedName>
        <fullName evidence="2">Uncharacterized protein</fullName>
    </submittedName>
</protein>
<dbReference type="Proteomes" id="UP000266841">
    <property type="component" value="Unassembled WGS sequence"/>
</dbReference>
<dbReference type="AlphaFoldDB" id="K0SKY9"/>
<name>K0SKY9_THAOC</name>